<dbReference type="RefSeq" id="WP_329082070.1">
    <property type="nucleotide sequence ID" value="NZ_CP109495.1"/>
</dbReference>
<dbReference type="Proteomes" id="UP001432209">
    <property type="component" value="Chromosome"/>
</dbReference>
<gene>
    <name evidence="1" type="ORF">OG442_38955</name>
</gene>
<reference evidence="1" key="1">
    <citation type="submission" date="2022-10" db="EMBL/GenBank/DDBJ databases">
        <title>The complete genomes of actinobacterial strains from the NBC collection.</title>
        <authorList>
            <person name="Joergensen T.S."/>
            <person name="Alvarez Arevalo M."/>
            <person name="Sterndorff E.B."/>
            <person name="Faurdal D."/>
            <person name="Vuksanovic O."/>
            <person name="Mourched A.-S."/>
            <person name="Charusanti P."/>
            <person name="Shaw S."/>
            <person name="Blin K."/>
            <person name="Weber T."/>
        </authorList>
    </citation>
    <scope>NUCLEOTIDE SEQUENCE</scope>
    <source>
        <strain evidence="1">NBC_01432</strain>
    </source>
</reference>
<accession>A0ABZ2AEB5</accession>
<dbReference type="Gene3D" id="1.25.40.10">
    <property type="entry name" value="Tetratricopeptide repeat domain"/>
    <property type="match status" value="1"/>
</dbReference>
<proteinExistence type="predicted"/>
<dbReference type="EMBL" id="CP109495">
    <property type="protein sequence ID" value="WUX57043.1"/>
    <property type="molecule type" value="Genomic_DNA"/>
</dbReference>
<protein>
    <submittedName>
        <fullName evidence="1">Uncharacterized protein</fullName>
    </submittedName>
</protein>
<evidence type="ECO:0000313" key="1">
    <source>
        <dbReference type="EMBL" id="WUX57043.1"/>
    </source>
</evidence>
<organism evidence="1 2">
    <name type="scientific">Streptomyces niveus</name>
    <name type="common">Streptomyces spheroides</name>
    <dbReference type="NCBI Taxonomy" id="193462"/>
    <lineage>
        <taxon>Bacteria</taxon>
        <taxon>Bacillati</taxon>
        <taxon>Actinomycetota</taxon>
        <taxon>Actinomycetes</taxon>
        <taxon>Kitasatosporales</taxon>
        <taxon>Streptomycetaceae</taxon>
        <taxon>Streptomyces</taxon>
    </lineage>
</organism>
<name>A0ABZ2AEB5_STRNV</name>
<keyword evidence="2" id="KW-1185">Reference proteome</keyword>
<evidence type="ECO:0000313" key="2">
    <source>
        <dbReference type="Proteomes" id="UP001432209"/>
    </source>
</evidence>
<dbReference type="InterPro" id="IPR011990">
    <property type="entry name" value="TPR-like_helical_dom_sf"/>
</dbReference>
<sequence length="485" mass="52262">MTDRVLSLLRSRPELAALAAFPFDFDVDRAYHLEDVHLASGASLEPIAGDDTGGTYFLCAGTAVLYASSEGDAVLIAGSVTEALEMIVRIPRYCENISADLDEDQLRAEVDAADEEAREEFAPELDAQRAALLAGLALPDRPLTELVALSESAAARTEPDHLLLNSLELRAYRLPGAPIRRPLRDVVLGPGRAALARVRAGEPGAQEDAVADAVLRAGVVRAAQYDRRDGDLPLLRLLLERETAERTEWYEERWIAATLVALHGEDADLPLLRAAHAPGARDWALRADAEKYGRDPEPESAFTWIELARRQGRTEHARVALIRMLDDAGPDADHLGALSRALERLGDHAQAARAQSALLALQDTDRDRACAAYVLARLERHKGDLPAAGRALEQSRAAVTGPAKDGTVAQWHRRGLGRLITEQHLELALAAAGSGDAPLARETMRHAKSLLSTIGKGFATSLSGLSTRAKRAVAGLDRVPGTRAD</sequence>